<comment type="caution">
    <text evidence="1">The sequence shown here is derived from an EMBL/GenBank/DDBJ whole genome shotgun (WGS) entry which is preliminary data.</text>
</comment>
<organism evidence="1 2">
    <name type="scientific">Zarea fungicola</name>
    <dbReference type="NCBI Taxonomy" id="93591"/>
    <lineage>
        <taxon>Eukaryota</taxon>
        <taxon>Fungi</taxon>
        <taxon>Dikarya</taxon>
        <taxon>Ascomycota</taxon>
        <taxon>Pezizomycotina</taxon>
        <taxon>Sordariomycetes</taxon>
        <taxon>Hypocreomycetidae</taxon>
        <taxon>Hypocreales</taxon>
        <taxon>Cordycipitaceae</taxon>
        <taxon>Zarea</taxon>
    </lineage>
</organism>
<name>A0ACC1N2D7_9HYPO</name>
<accession>A0ACC1N2D7</accession>
<dbReference type="EMBL" id="JANJQO010000973">
    <property type="protein sequence ID" value="KAJ2973445.1"/>
    <property type="molecule type" value="Genomic_DNA"/>
</dbReference>
<evidence type="ECO:0000313" key="1">
    <source>
        <dbReference type="EMBL" id="KAJ2973445.1"/>
    </source>
</evidence>
<protein>
    <submittedName>
        <fullName evidence="1">Uncharacterized protein</fullName>
    </submittedName>
</protein>
<gene>
    <name evidence="1" type="ORF">NQ176_g6606</name>
</gene>
<reference evidence="1" key="1">
    <citation type="submission" date="2022-08" db="EMBL/GenBank/DDBJ databases">
        <title>Genome Sequence of Lecanicillium fungicola.</title>
        <authorList>
            <person name="Buettner E."/>
        </authorList>
    </citation>
    <scope>NUCLEOTIDE SEQUENCE</scope>
    <source>
        <strain evidence="1">Babe33</strain>
    </source>
</reference>
<proteinExistence type="predicted"/>
<dbReference type="Proteomes" id="UP001143910">
    <property type="component" value="Unassembled WGS sequence"/>
</dbReference>
<evidence type="ECO:0000313" key="2">
    <source>
        <dbReference type="Proteomes" id="UP001143910"/>
    </source>
</evidence>
<keyword evidence="2" id="KW-1185">Reference proteome</keyword>
<sequence length="475" mass="51267">MSTTALRGIEILGCDFVVPNEEAIVAEILPRWSELHIGRPAIIISPRTEQDIAAAINLAKLNNLKVIPAGGRHACFVAIDETSLVLDMSLFNTIQLNKENGSVQIGAGVLTRELIRELAGEGYYTTLPGSNAVGVVGALLGGGITHCTGLHGYMSDNALSFRVITAAGEAVDVGADSSGEERRLFDTLRGAGHGLAVVTDVLMKAYPVSKLELTEGKVWSRTLIFPPPALEDVQKLFFDLHPVSEKLNAQISFVRSPPNTPFPGTPLIILSVSYYGSATDAERDTRELFDESFCSKAVKVDTSLVPLANVNDALEAINACGGLKSTNAARLKNLRKDAITKSFAAWFKITESIEDSKRTAVVFHSFNPASATAAGAGTGKHFDFVEGRDRGFAVTVSTWCMKPESHLELANLAENLVKTCQEGDGSVGIKLPNSMRLNENPTDLFGPDRLAHLRLVKKHWDEDDLFWTPHSGSKE</sequence>